<evidence type="ECO:0000256" key="1">
    <source>
        <dbReference type="SAM" id="MobiDB-lite"/>
    </source>
</evidence>
<dbReference type="AlphaFoldDB" id="A0AAN8M399"/>
<feature type="compositionally biased region" description="Low complexity" evidence="1">
    <location>
        <begin position="57"/>
        <end position="75"/>
    </location>
</feature>
<dbReference type="Proteomes" id="UP001356427">
    <property type="component" value="Unassembled WGS sequence"/>
</dbReference>
<sequence>MYSKSLECPSARCVLLRRSQWRHQRVPLSQSPERLYHPTLNQSPRRSQSPRGPLHPLLQAQSQSHSRQQSLNLNQRPRTPK</sequence>
<reference evidence="2 3" key="1">
    <citation type="submission" date="2021-04" db="EMBL/GenBank/DDBJ databases">
        <authorList>
            <person name="De Guttry C."/>
            <person name="Zahm M."/>
            <person name="Klopp C."/>
            <person name="Cabau C."/>
            <person name="Louis A."/>
            <person name="Berthelot C."/>
            <person name="Parey E."/>
            <person name="Roest Crollius H."/>
            <person name="Montfort J."/>
            <person name="Robinson-Rechavi M."/>
            <person name="Bucao C."/>
            <person name="Bouchez O."/>
            <person name="Gislard M."/>
            <person name="Lluch J."/>
            <person name="Milhes M."/>
            <person name="Lampietro C."/>
            <person name="Lopez Roques C."/>
            <person name="Donnadieu C."/>
            <person name="Braasch I."/>
            <person name="Desvignes T."/>
            <person name="Postlethwait J."/>
            <person name="Bobe J."/>
            <person name="Wedekind C."/>
            <person name="Guiguen Y."/>
        </authorList>
    </citation>
    <scope>NUCLEOTIDE SEQUENCE [LARGE SCALE GENOMIC DNA]</scope>
    <source>
        <strain evidence="2">Cs_M1</strain>
        <tissue evidence="2">Blood</tissue>
    </source>
</reference>
<protein>
    <submittedName>
        <fullName evidence="2">Uncharacterized protein</fullName>
    </submittedName>
</protein>
<feature type="compositionally biased region" description="Polar residues" evidence="1">
    <location>
        <begin position="39"/>
        <end position="50"/>
    </location>
</feature>
<dbReference type="EMBL" id="JAGTTL010000009">
    <property type="protein sequence ID" value="KAK6317982.1"/>
    <property type="molecule type" value="Genomic_DNA"/>
</dbReference>
<proteinExistence type="predicted"/>
<organism evidence="2 3">
    <name type="scientific">Coregonus suidteri</name>
    <dbReference type="NCBI Taxonomy" id="861788"/>
    <lineage>
        <taxon>Eukaryota</taxon>
        <taxon>Metazoa</taxon>
        <taxon>Chordata</taxon>
        <taxon>Craniata</taxon>
        <taxon>Vertebrata</taxon>
        <taxon>Euteleostomi</taxon>
        <taxon>Actinopterygii</taxon>
        <taxon>Neopterygii</taxon>
        <taxon>Teleostei</taxon>
        <taxon>Protacanthopterygii</taxon>
        <taxon>Salmoniformes</taxon>
        <taxon>Salmonidae</taxon>
        <taxon>Coregoninae</taxon>
        <taxon>Coregonus</taxon>
    </lineage>
</organism>
<evidence type="ECO:0000313" key="3">
    <source>
        <dbReference type="Proteomes" id="UP001356427"/>
    </source>
</evidence>
<gene>
    <name evidence="2" type="ORF">J4Q44_G00112730</name>
</gene>
<accession>A0AAN8M399</accession>
<name>A0AAN8M399_9TELE</name>
<keyword evidence="3" id="KW-1185">Reference proteome</keyword>
<feature type="region of interest" description="Disordered" evidence="1">
    <location>
        <begin position="23"/>
        <end position="81"/>
    </location>
</feature>
<evidence type="ECO:0000313" key="2">
    <source>
        <dbReference type="EMBL" id="KAK6317982.1"/>
    </source>
</evidence>
<comment type="caution">
    <text evidence="2">The sequence shown here is derived from an EMBL/GenBank/DDBJ whole genome shotgun (WGS) entry which is preliminary data.</text>
</comment>